<evidence type="ECO:0000256" key="3">
    <source>
        <dbReference type="ARBA" id="ARBA00022525"/>
    </source>
</evidence>
<dbReference type="PANTHER" id="PTHR38340:SF1">
    <property type="entry name" value="S-LAYER PROTEIN"/>
    <property type="match status" value="1"/>
</dbReference>
<comment type="subcellular location">
    <subcellularLocation>
        <location evidence="1">Membrane</location>
    </subcellularLocation>
    <subcellularLocation>
        <location evidence="2">Secreted</location>
    </subcellularLocation>
</comment>
<dbReference type="InterPro" id="IPR003995">
    <property type="entry name" value="RTX_toxin_determinant-A"/>
</dbReference>
<dbReference type="PRINTS" id="PR00313">
    <property type="entry name" value="CABNDNGRPT"/>
</dbReference>
<dbReference type="InterPro" id="IPR018511">
    <property type="entry name" value="Hemolysin-typ_Ca-bd_CS"/>
</dbReference>
<dbReference type="Gene3D" id="2.150.10.10">
    <property type="entry name" value="Serralysin-like metalloprotease, C-terminal"/>
    <property type="match status" value="5"/>
</dbReference>
<dbReference type="STRING" id="525640.SAMN04487971_103249"/>
<proteinExistence type="predicted"/>
<dbReference type="GO" id="GO:0016020">
    <property type="term" value="C:membrane"/>
    <property type="evidence" value="ECO:0007669"/>
    <property type="project" value="UniProtKB-SubCell"/>
</dbReference>
<evidence type="ECO:0000256" key="7">
    <source>
        <dbReference type="ARBA" id="ARBA00023136"/>
    </source>
</evidence>
<evidence type="ECO:0000256" key="4">
    <source>
        <dbReference type="ARBA" id="ARBA00022656"/>
    </source>
</evidence>
<evidence type="ECO:0000256" key="5">
    <source>
        <dbReference type="ARBA" id="ARBA00022737"/>
    </source>
</evidence>
<dbReference type="SUPFAM" id="SSF51120">
    <property type="entry name" value="beta-Roll"/>
    <property type="match status" value="4"/>
</dbReference>
<keyword evidence="3" id="KW-0964">Secreted</keyword>
<accession>A0A1G9F5C9</accession>
<dbReference type="PANTHER" id="PTHR38340">
    <property type="entry name" value="S-LAYER PROTEIN"/>
    <property type="match status" value="1"/>
</dbReference>
<evidence type="ECO:0000313" key="10">
    <source>
        <dbReference type="Proteomes" id="UP000199555"/>
    </source>
</evidence>
<keyword evidence="10" id="KW-1185">Reference proteome</keyword>
<evidence type="ECO:0000313" key="9">
    <source>
        <dbReference type="EMBL" id="SDK83659.1"/>
    </source>
</evidence>
<dbReference type="InterPro" id="IPR001343">
    <property type="entry name" value="Hemolysn_Ca-bd"/>
</dbReference>
<dbReference type="EMBL" id="FNGE01000003">
    <property type="protein sequence ID" value="SDK83659.1"/>
    <property type="molecule type" value="Genomic_DNA"/>
</dbReference>
<dbReference type="PROSITE" id="PS00330">
    <property type="entry name" value="HEMOLYSIN_CALCIUM"/>
    <property type="match status" value="8"/>
</dbReference>
<name>A0A1G9F5C9_9RHOB</name>
<gene>
    <name evidence="9" type="ORF">SAMN04487971_103249</name>
</gene>
<dbReference type="GO" id="GO:0005576">
    <property type="term" value="C:extracellular region"/>
    <property type="evidence" value="ECO:0007669"/>
    <property type="project" value="UniProtKB-SubCell"/>
</dbReference>
<keyword evidence="6" id="KW-0843">Virulence</keyword>
<dbReference type="Pfam" id="PF00353">
    <property type="entry name" value="HemolysinCabind"/>
    <property type="match status" value="10"/>
</dbReference>
<evidence type="ECO:0000256" key="1">
    <source>
        <dbReference type="ARBA" id="ARBA00004370"/>
    </source>
</evidence>
<dbReference type="Proteomes" id="UP000199555">
    <property type="component" value="Unassembled WGS sequence"/>
</dbReference>
<evidence type="ECO:0000256" key="8">
    <source>
        <dbReference type="SAM" id="MobiDB-lite"/>
    </source>
</evidence>
<dbReference type="InterPro" id="IPR011049">
    <property type="entry name" value="Serralysin-like_metalloprot_C"/>
</dbReference>
<dbReference type="GO" id="GO:0090729">
    <property type="term" value="F:toxin activity"/>
    <property type="evidence" value="ECO:0007669"/>
    <property type="project" value="UniProtKB-KW"/>
</dbReference>
<keyword evidence="5" id="KW-0677">Repeat</keyword>
<organism evidence="9 10">
    <name type="scientific">Paracoccus chinensis</name>
    <dbReference type="NCBI Taxonomy" id="525640"/>
    <lineage>
        <taxon>Bacteria</taxon>
        <taxon>Pseudomonadati</taxon>
        <taxon>Pseudomonadota</taxon>
        <taxon>Alphaproteobacteria</taxon>
        <taxon>Rhodobacterales</taxon>
        <taxon>Paracoccaceae</taxon>
        <taxon>Paracoccus</taxon>
    </lineage>
</organism>
<dbReference type="Gene3D" id="3.20.20.80">
    <property type="entry name" value="Glycosidases"/>
    <property type="match status" value="1"/>
</dbReference>
<evidence type="ECO:0000256" key="2">
    <source>
        <dbReference type="ARBA" id="ARBA00004613"/>
    </source>
</evidence>
<feature type="region of interest" description="Disordered" evidence="8">
    <location>
        <begin position="706"/>
        <end position="755"/>
    </location>
</feature>
<reference evidence="10" key="1">
    <citation type="submission" date="2016-10" db="EMBL/GenBank/DDBJ databases">
        <authorList>
            <person name="Varghese N."/>
            <person name="Submissions S."/>
        </authorList>
    </citation>
    <scope>NUCLEOTIDE SEQUENCE [LARGE SCALE GENOMIC DNA]</scope>
    <source>
        <strain evidence="10">CGMCC 1.7655</strain>
    </source>
</reference>
<evidence type="ECO:0000256" key="6">
    <source>
        <dbReference type="ARBA" id="ARBA00023026"/>
    </source>
</evidence>
<dbReference type="InterPro" id="IPR017853">
    <property type="entry name" value="GH"/>
</dbReference>
<dbReference type="GO" id="GO:0005509">
    <property type="term" value="F:calcium ion binding"/>
    <property type="evidence" value="ECO:0007669"/>
    <property type="project" value="InterPro"/>
</dbReference>
<protein>
    <submittedName>
        <fullName evidence="9">Ca2+-binding protein, RTX toxin-related</fullName>
    </submittedName>
</protein>
<dbReference type="RefSeq" id="WP_090753548.1">
    <property type="nucleotide sequence ID" value="NZ_FNGE01000003.1"/>
</dbReference>
<keyword evidence="4" id="KW-0800">Toxin</keyword>
<dbReference type="AlphaFoldDB" id="A0A1G9F5C9"/>
<dbReference type="OrthoDB" id="7749175at2"/>
<dbReference type="InterPro" id="IPR050557">
    <property type="entry name" value="RTX_toxin/Mannuronan_C5-epim"/>
</dbReference>
<keyword evidence="7" id="KW-0472">Membrane</keyword>
<sequence>MSATTQINMINLQVFAEDQAALDRQKGTYDANIASDDKYYIWQSSFQTIPQGMENQPEAYARQLRANLPDVNTLRLPFNAFSFNADGSLHPQYERFILEAAKQGFQFVFNYSDGDIQRLGGDEQPASADQMRAQLNGAIHDRMMKSWDKMLDWLDDHPQAANAVYALEAVNEPNTYARAEDRTGNKGEFIRLYGNHMTEFAEMVQERSDARIMIGGFGYSAKFTVLDSTRASDGQGSVLDQIRAATGSDLVWSAHLYPDWASGAGEEIEGFEALIRQNYGVLAGDDIIITETNAMGGQSNDAPDGDPSFWMARAWEAFFDAGIGLGWFPGAETGQSAFLSIDNGRQITFRHPDSFAHGMNAFTMGESNPDHAGNQAITAALLAGAVIDEDRGRTGLAGLGYAAGYDGNDTLTGIGNAMNMLYGGNGNDVLTGRTERDHLFGQHGNDTLFGGNGNDVLSGGDGDDLLHGGNGDDLLTGGRGADSFVFTDGGEDVVTDYRREQGDTLTLGTRLWTDAELVAAGKMIDSDGDGAADDLLVTWQQGRVVLMNYGIVRRDGVVNGTAGDDKIEVGFTDADGDKLTWTGGQIDAGEGNDTATGSMSDDTILGGSGSDVLTGRAGNDVIKGGNDSDTIIGDTGNDTLSGGDGNDSIHGGADQDVLYGDLGNDSLDGGEGNDSIFGGAGMDTLNGAGGNDTLIGGEGNDVISDSRGRNLLAGENGDDTITGGAEQDTINGGSGKDSLAGNGSDDVINGGADDDWISGGEGNDRLYGDAGFDTLIGGGGNDTMYGGSGADVISTVRGLNAMYGEDGSDSITGGSDADTIDGGIGNDILSGGPGADVILGGLGHDSLIGGDGNNNLNGGEGQDTLIGGANDDTLVGGAGNDLIRTGTGVDYVMAGDGDDRIEVDMSGTSSNFLTGGAGADRFVFMNAQSPGVSRASITDFDVSQDILTINGYTRYAAISSAKSFVSLQDVGDDAVLRFGEGIYVFKGLDASDFF</sequence>
<dbReference type="PRINTS" id="PR01488">
    <property type="entry name" value="RTXTOXINA"/>
</dbReference>
<dbReference type="SUPFAM" id="SSF51445">
    <property type="entry name" value="(Trans)glycosidases"/>
    <property type="match status" value="1"/>
</dbReference>